<sequence length="92" mass="10556">MNLNHFLKSDREKAERLYKSMQFLVSELLVDAIKEGDFDGCIELAGSIVDHSRDLKKMQHPEKVVELHEIASEFAKRGLNVVPVKPSTRRVH</sequence>
<dbReference type="EMBL" id="QSND01000002">
    <property type="protein sequence ID" value="KAA6450997.1"/>
    <property type="molecule type" value="Genomic_DNA"/>
</dbReference>
<gene>
    <name evidence="1" type="ORF">DX927_09205</name>
</gene>
<evidence type="ECO:0000313" key="2">
    <source>
        <dbReference type="Proteomes" id="UP000324326"/>
    </source>
</evidence>
<dbReference type="Pfam" id="PF17448">
    <property type="entry name" value="YqaH"/>
    <property type="match status" value="1"/>
</dbReference>
<dbReference type="Proteomes" id="UP000324326">
    <property type="component" value="Unassembled WGS sequence"/>
</dbReference>
<proteinExistence type="predicted"/>
<name>A0A5M8RQZ0_9BACI</name>
<dbReference type="InterPro" id="IPR020278">
    <property type="entry name" value="YqaH-like"/>
</dbReference>
<evidence type="ECO:0000313" key="1">
    <source>
        <dbReference type="EMBL" id="KAA6450997.1"/>
    </source>
</evidence>
<reference evidence="1 2" key="1">
    <citation type="submission" date="2018-08" db="EMBL/GenBank/DDBJ databases">
        <title>Bacillus phenotypic plasticity.</title>
        <authorList>
            <person name="Hurtado E."/>
        </authorList>
    </citation>
    <scope>NUCLEOTIDE SEQUENCE [LARGE SCALE GENOMIC DNA]</scope>
    <source>
        <strain evidence="1 2">427</strain>
    </source>
</reference>
<comment type="caution">
    <text evidence="1">The sequence shown here is derived from an EMBL/GenBank/DDBJ whole genome shotgun (WGS) entry which is preliminary data.</text>
</comment>
<accession>A0A5M8RQZ0</accession>
<protein>
    <submittedName>
        <fullName evidence="1">Uncharacterized protein</fullName>
    </submittedName>
</protein>
<dbReference type="RefSeq" id="WP_150149826.1">
    <property type="nucleotide sequence ID" value="NZ_QSND01000002.1"/>
</dbReference>
<organism evidence="1 2">
    <name type="scientific">Bacillus swezeyi</name>
    <dbReference type="NCBI Taxonomy" id="1925020"/>
    <lineage>
        <taxon>Bacteria</taxon>
        <taxon>Bacillati</taxon>
        <taxon>Bacillota</taxon>
        <taxon>Bacilli</taxon>
        <taxon>Bacillales</taxon>
        <taxon>Bacillaceae</taxon>
        <taxon>Bacillus</taxon>
    </lineage>
</organism>
<dbReference type="AlphaFoldDB" id="A0A5M8RQZ0"/>